<name>A0A2W1MZ68_9FLAO</name>
<organism evidence="1 2">
    <name type="scientific">Putridiphycobacter roseus</name>
    <dbReference type="NCBI Taxonomy" id="2219161"/>
    <lineage>
        <taxon>Bacteria</taxon>
        <taxon>Pseudomonadati</taxon>
        <taxon>Bacteroidota</taxon>
        <taxon>Flavobacteriia</taxon>
        <taxon>Flavobacteriales</taxon>
        <taxon>Crocinitomicaceae</taxon>
        <taxon>Putridiphycobacter</taxon>
    </lineage>
</organism>
<sequence length="297" mass="33714">MKTFKKVKIEHTKLEKGINYFGSTDSIYVDGQLHNVGSRVLALCVLSEKDGWKNRINFQEGLQISGDIDRSASLYKDGKLYVVAINGAVFYLENNTWITEHAPDDTLAKKWLFKAFHDPENDRIVVAGGNSGKPGGYSAYNSMTYVYENGKWAKFANKIHAQEGKENIALRKSRPYEHISDIDFEFCYDHQLKQMVMLGVNYSYTLNGKKWEHHESKGIGEIALSSRKIFHVKALEKTFILTADGTLYQYSKESITPYANIDLKDLTFYNCGSHYSDEKGCLFLTDSDGSVFTVEIS</sequence>
<dbReference type="EMBL" id="QKSB01000015">
    <property type="protein sequence ID" value="PZE15871.1"/>
    <property type="molecule type" value="Genomic_DNA"/>
</dbReference>
<dbReference type="Proteomes" id="UP000249248">
    <property type="component" value="Unassembled WGS sequence"/>
</dbReference>
<reference evidence="1 2" key="1">
    <citation type="submission" date="2018-06" db="EMBL/GenBank/DDBJ databases">
        <title>The draft genome sequence of Crocinitomix sp. SM1701.</title>
        <authorList>
            <person name="Zhang X."/>
        </authorList>
    </citation>
    <scope>NUCLEOTIDE SEQUENCE [LARGE SCALE GENOMIC DNA]</scope>
    <source>
        <strain evidence="1 2">SM1701</strain>
    </source>
</reference>
<evidence type="ECO:0000313" key="2">
    <source>
        <dbReference type="Proteomes" id="UP000249248"/>
    </source>
</evidence>
<accession>A0A2W1MZ68</accession>
<dbReference type="InterPro" id="IPR011043">
    <property type="entry name" value="Gal_Oxase/kelch_b-propeller"/>
</dbReference>
<evidence type="ECO:0000313" key="1">
    <source>
        <dbReference type="EMBL" id="PZE15871.1"/>
    </source>
</evidence>
<dbReference type="RefSeq" id="WP_111064501.1">
    <property type="nucleotide sequence ID" value="NZ_JBHUCU010000016.1"/>
</dbReference>
<gene>
    <name evidence="1" type="ORF">DNU06_15950</name>
</gene>
<dbReference type="AlphaFoldDB" id="A0A2W1MZ68"/>
<protein>
    <submittedName>
        <fullName evidence="1">Uncharacterized protein</fullName>
    </submittedName>
</protein>
<proteinExistence type="predicted"/>
<keyword evidence="2" id="KW-1185">Reference proteome</keyword>
<comment type="caution">
    <text evidence="1">The sequence shown here is derived from an EMBL/GenBank/DDBJ whole genome shotgun (WGS) entry which is preliminary data.</text>
</comment>
<dbReference type="SUPFAM" id="SSF50965">
    <property type="entry name" value="Galactose oxidase, central domain"/>
    <property type="match status" value="1"/>
</dbReference>